<evidence type="ECO:0000313" key="5">
    <source>
        <dbReference type="Proteomes" id="UP000558488"/>
    </source>
</evidence>
<sequence length="116" mass="12638">MSRIVTSKDDWSSILVEDEESEQQVGPVVDQPPSDDKAKQEEPPTENQDVRPEEEQADAGAPEPEVQGDDLEDDTPELVNPMTGAECGDNPDVIGQAYVHPETIEMPEAGEGKPRV</sequence>
<dbReference type="Pfam" id="PF05831">
    <property type="entry name" value="GAGE"/>
    <property type="match status" value="1"/>
</dbReference>
<proteinExistence type="inferred from homology"/>
<evidence type="ECO:0000259" key="3">
    <source>
        <dbReference type="SMART" id="SM01379"/>
    </source>
</evidence>
<accession>A0A7J7QVW2</accession>
<feature type="compositionally biased region" description="Basic and acidic residues" evidence="2">
    <location>
        <begin position="34"/>
        <end position="54"/>
    </location>
</feature>
<evidence type="ECO:0000256" key="1">
    <source>
        <dbReference type="ARBA" id="ARBA00007043"/>
    </source>
</evidence>
<organism evidence="4 5">
    <name type="scientific">Pipistrellus kuhlii</name>
    <name type="common">Kuhl's pipistrelle</name>
    <dbReference type="NCBI Taxonomy" id="59472"/>
    <lineage>
        <taxon>Eukaryota</taxon>
        <taxon>Metazoa</taxon>
        <taxon>Chordata</taxon>
        <taxon>Craniata</taxon>
        <taxon>Vertebrata</taxon>
        <taxon>Euteleostomi</taxon>
        <taxon>Mammalia</taxon>
        <taxon>Eutheria</taxon>
        <taxon>Laurasiatheria</taxon>
        <taxon>Chiroptera</taxon>
        <taxon>Yangochiroptera</taxon>
        <taxon>Vespertilionidae</taxon>
        <taxon>Pipistrellus</taxon>
    </lineage>
</organism>
<reference evidence="4 5" key="1">
    <citation type="journal article" date="2020" name="Nature">
        <title>Six reference-quality genomes reveal evolution of bat adaptations.</title>
        <authorList>
            <person name="Jebb D."/>
            <person name="Huang Z."/>
            <person name="Pippel M."/>
            <person name="Hughes G.M."/>
            <person name="Lavrichenko K."/>
            <person name="Devanna P."/>
            <person name="Winkler S."/>
            <person name="Jermiin L.S."/>
            <person name="Skirmuntt E.C."/>
            <person name="Katzourakis A."/>
            <person name="Burkitt-Gray L."/>
            <person name="Ray D.A."/>
            <person name="Sullivan K.A.M."/>
            <person name="Roscito J.G."/>
            <person name="Kirilenko B.M."/>
            <person name="Davalos L.M."/>
            <person name="Corthals A.P."/>
            <person name="Power M.L."/>
            <person name="Jones G."/>
            <person name="Ransome R.D."/>
            <person name="Dechmann D.K.N."/>
            <person name="Locatelli A.G."/>
            <person name="Puechmaille S.J."/>
            <person name="Fedrigo O."/>
            <person name="Jarvis E.D."/>
            <person name="Hiller M."/>
            <person name="Vernes S.C."/>
            <person name="Myers E.W."/>
            <person name="Teeling E.C."/>
        </authorList>
    </citation>
    <scope>NUCLEOTIDE SEQUENCE [LARGE SCALE GENOMIC DNA]</scope>
    <source>
        <strain evidence="4">MPipKuh1</strain>
        <tissue evidence="4">Flight muscle</tissue>
    </source>
</reference>
<dbReference type="Proteomes" id="UP000558488">
    <property type="component" value="Unassembled WGS sequence"/>
</dbReference>
<feature type="compositionally biased region" description="Basic and acidic residues" evidence="2">
    <location>
        <begin position="1"/>
        <end position="11"/>
    </location>
</feature>
<comment type="caution">
    <text evidence="4">The sequence shown here is derived from an EMBL/GenBank/DDBJ whole genome shotgun (WGS) entry which is preliminary data.</text>
</comment>
<dbReference type="SMART" id="SM01379">
    <property type="entry name" value="GAGE"/>
    <property type="match status" value="1"/>
</dbReference>
<evidence type="ECO:0000256" key="2">
    <source>
        <dbReference type="SAM" id="MobiDB-lite"/>
    </source>
</evidence>
<keyword evidence="5" id="KW-1185">Reference proteome</keyword>
<dbReference type="InterPro" id="IPR031320">
    <property type="entry name" value="GAGE"/>
</dbReference>
<gene>
    <name evidence="4" type="ORF">mPipKuh1_013073</name>
</gene>
<dbReference type="EMBL" id="JACAGB010000131">
    <property type="protein sequence ID" value="KAF6268064.1"/>
    <property type="molecule type" value="Genomic_DNA"/>
</dbReference>
<evidence type="ECO:0000313" key="4">
    <source>
        <dbReference type="EMBL" id="KAF6268064.1"/>
    </source>
</evidence>
<dbReference type="InterPro" id="IPR008625">
    <property type="entry name" value="GAGE_fam"/>
</dbReference>
<feature type="compositionally biased region" description="Acidic residues" evidence="2">
    <location>
        <begin position="66"/>
        <end position="76"/>
    </location>
</feature>
<feature type="region of interest" description="Disordered" evidence="2">
    <location>
        <begin position="1"/>
        <end position="94"/>
    </location>
</feature>
<comment type="similarity">
    <text evidence="1">Belongs to the GAGE family.</text>
</comment>
<name>A0A7J7QVW2_PIPKU</name>
<protein>
    <submittedName>
        <fullName evidence="4">PAGE family member 3</fullName>
    </submittedName>
</protein>
<dbReference type="PANTHER" id="PTHR14047">
    <property type="entry name" value="P ANTIGEN FAMILY MEMBER 5-RELATED"/>
    <property type="match status" value="1"/>
</dbReference>
<feature type="domain" description="GAGE" evidence="3">
    <location>
        <begin position="1"/>
        <end position="116"/>
    </location>
</feature>
<dbReference type="AlphaFoldDB" id="A0A7J7QVW2"/>